<keyword evidence="3" id="KW-1185">Reference proteome</keyword>
<evidence type="ECO:0008006" key="4">
    <source>
        <dbReference type="Google" id="ProtNLM"/>
    </source>
</evidence>
<name>A0AB94ICY1_9GAMM</name>
<keyword evidence="1" id="KW-0472">Membrane</keyword>
<feature type="transmembrane region" description="Helical" evidence="1">
    <location>
        <begin position="9"/>
        <end position="30"/>
    </location>
</feature>
<dbReference type="RefSeq" id="WP_024495930.1">
    <property type="nucleotide sequence ID" value="NZ_AWGA01000046.1"/>
</dbReference>
<feature type="transmembrane region" description="Helical" evidence="1">
    <location>
        <begin position="42"/>
        <end position="60"/>
    </location>
</feature>
<organism evidence="2 3">
    <name type="scientific">Candidatus Schmidhempelia bombi str. Bimp</name>
    <dbReference type="NCBI Taxonomy" id="1387197"/>
    <lineage>
        <taxon>Bacteria</taxon>
        <taxon>Pseudomonadati</taxon>
        <taxon>Pseudomonadota</taxon>
        <taxon>Gammaproteobacteria</taxon>
        <taxon>Orbales</taxon>
        <taxon>Orbaceae</taxon>
        <taxon>Candidatus Schmidhempelia</taxon>
    </lineage>
</organism>
<comment type="caution">
    <text evidence="2">The sequence shown here is derived from an EMBL/GenBank/DDBJ whole genome shotgun (WGS) entry which is preliminary data.</text>
</comment>
<keyword evidence="1" id="KW-0812">Transmembrane</keyword>
<reference evidence="2 3" key="1">
    <citation type="journal article" date="2014" name="Appl. Environ. Microbiol.">
        <title>Genomic features of a bumble bee symbiont reflect its host environment.</title>
        <authorList>
            <person name="Martinson V.G."/>
            <person name="Magoc T."/>
            <person name="Koch H."/>
            <person name="Salzberg S.L."/>
            <person name="Moran N.A."/>
        </authorList>
    </citation>
    <scope>NUCLEOTIDE SEQUENCE [LARGE SCALE GENOMIC DNA]</scope>
    <source>
        <strain evidence="2 3">Bimp</strain>
    </source>
</reference>
<feature type="transmembrane region" description="Helical" evidence="1">
    <location>
        <begin position="107"/>
        <end position="131"/>
    </location>
</feature>
<dbReference type="Proteomes" id="UP000506160">
    <property type="component" value="Unassembled WGS sequence"/>
</dbReference>
<proteinExistence type="predicted"/>
<dbReference type="InterPro" id="IPR010540">
    <property type="entry name" value="CmpB_TMEM229"/>
</dbReference>
<keyword evidence="1" id="KW-1133">Transmembrane helix</keyword>
<evidence type="ECO:0000256" key="1">
    <source>
        <dbReference type="SAM" id="Phobius"/>
    </source>
</evidence>
<evidence type="ECO:0000313" key="3">
    <source>
        <dbReference type="Proteomes" id="UP000506160"/>
    </source>
</evidence>
<sequence>MNHQQFDKLVFYFFLYSFVGWICEDIYCFIIDKQWVNRGFLFGPYCPIYGFGALIFIHLLEPLKKHIILLSVFGIVSCTLLEYITSWGLEQLFNRRWWDYSHYAYNYQGRICLLNSLLFGIMGLLLVYLIHPLCSQLIHRLTKGQLMIGSRLIITIMLLDLGCSIFINTTVKN</sequence>
<feature type="transmembrane region" description="Helical" evidence="1">
    <location>
        <begin position="152"/>
        <end position="171"/>
    </location>
</feature>
<protein>
    <recommendedName>
        <fullName evidence="4">ABC transporter permease</fullName>
    </recommendedName>
</protein>
<dbReference type="EMBL" id="AWGA01000046">
    <property type="protein sequence ID" value="TEA27281.1"/>
    <property type="molecule type" value="Genomic_DNA"/>
</dbReference>
<evidence type="ECO:0000313" key="2">
    <source>
        <dbReference type="EMBL" id="TEA27281.1"/>
    </source>
</evidence>
<accession>A0AB94ICY1</accession>
<dbReference type="Pfam" id="PF06541">
    <property type="entry name" value="ABC_trans_CmpB"/>
    <property type="match status" value="1"/>
</dbReference>
<gene>
    <name evidence="2" type="ORF">O970_04335</name>
</gene>
<dbReference type="AlphaFoldDB" id="A0AB94ICY1"/>
<feature type="transmembrane region" description="Helical" evidence="1">
    <location>
        <begin position="67"/>
        <end position="87"/>
    </location>
</feature>